<protein>
    <submittedName>
        <fullName evidence="2">Helix-turn-helix transcriptional regulator</fullName>
    </submittedName>
</protein>
<dbReference type="Proteomes" id="UP000286351">
    <property type="component" value="Unassembled WGS sequence"/>
</dbReference>
<dbReference type="InterPro" id="IPR000792">
    <property type="entry name" value="Tscrpt_reg_LuxR_C"/>
</dbReference>
<dbReference type="EMBL" id="MOBO01000009">
    <property type="protein sequence ID" value="RON39559.1"/>
    <property type="molecule type" value="Genomic_DNA"/>
</dbReference>
<proteinExistence type="predicted"/>
<dbReference type="InterPro" id="IPR016032">
    <property type="entry name" value="Sig_transdc_resp-reg_C-effctor"/>
</dbReference>
<sequence>MAETIISGDWQGFLGRGLAPREIQFLLLVAQGLTAKEIAKGFGLAPSSVAKRLSSVMFKLGVHRQSAMIAEAMKRQIICPVCVVIAAVIAINEFIDEQSFLPERRVADRRMQHL</sequence>
<dbReference type="CDD" id="cd06170">
    <property type="entry name" value="LuxR_C_like"/>
    <property type="match status" value="1"/>
</dbReference>
<evidence type="ECO:0000259" key="1">
    <source>
        <dbReference type="PROSITE" id="PS00622"/>
    </source>
</evidence>
<dbReference type="Pfam" id="PF00196">
    <property type="entry name" value="GerE"/>
    <property type="match status" value="1"/>
</dbReference>
<feature type="domain" description="HTH luxR-type" evidence="1">
    <location>
        <begin position="32"/>
        <end position="59"/>
    </location>
</feature>
<accession>A0A423JPF7</accession>
<dbReference type="AlphaFoldDB" id="A0A423JPF7"/>
<dbReference type="InterPro" id="IPR036388">
    <property type="entry name" value="WH-like_DNA-bd_sf"/>
</dbReference>
<evidence type="ECO:0000313" key="2">
    <source>
        <dbReference type="EMBL" id="RON39559.1"/>
    </source>
</evidence>
<gene>
    <name evidence="2" type="ORF">BK664_11400</name>
</gene>
<organism evidence="2 3">
    <name type="scientific">Pseudomonas brassicacearum</name>
    <dbReference type="NCBI Taxonomy" id="930166"/>
    <lineage>
        <taxon>Bacteria</taxon>
        <taxon>Pseudomonadati</taxon>
        <taxon>Pseudomonadota</taxon>
        <taxon>Gammaproteobacteria</taxon>
        <taxon>Pseudomonadales</taxon>
        <taxon>Pseudomonadaceae</taxon>
        <taxon>Pseudomonas</taxon>
    </lineage>
</organism>
<dbReference type="SUPFAM" id="SSF46894">
    <property type="entry name" value="C-terminal effector domain of the bipartite response regulators"/>
    <property type="match status" value="1"/>
</dbReference>
<dbReference type="GO" id="GO:0003677">
    <property type="term" value="F:DNA binding"/>
    <property type="evidence" value="ECO:0007669"/>
    <property type="project" value="InterPro"/>
</dbReference>
<dbReference type="RefSeq" id="WP_123365813.1">
    <property type="nucleotide sequence ID" value="NZ_MOBO01000009.1"/>
</dbReference>
<dbReference type="PRINTS" id="PR00038">
    <property type="entry name" value="HTHLUXR"/>
</dbReference>
<comment type="caution">
    <text evidence="2">The sequence shown here is derived from an EMBL/GenBank/DDBJ whole genome shotgun (WGS) entry which is preliminary data.</text>
</comment>
<dbReference type="Gene3D" id="1.10.10.10">
    <property type="entry name" value="Winged helix-like DNA-binding domain superfamily/Winged helix DNA-binding domain"/>
    <property type="match status" value="1"/>
</dbReference>
<dbReference type="PROSITE" id="PS00622">
    <property type="entry name" value="HTH_LUXR_1"/>
    <property type="match status" value="1"/>
</dbReference>
<dbReference type="SMART" id="SM00421">
    <property type="entry name" value="HTH_LUXR"/>
    <property type="match status" value="1"/>
</dbReference>
<reference evidence="2 3" key="1">
    <citation type="submission" date="2016-10" db="EMBL/GenBank/DDBJ databases">
        <title>Comparative genome analysis of multiple Pseudomonas spp. focuses on biocontrol and plant growth promoting traits.</title>
        <authorList>
            <person name="Tao X.-Y."/>
            <person name="Taylor C.G."/>
        </authorList>
    </citation>
    <scope>NUCLEOTIDE SEQUENCE [LARGE SCALE GENOMIC DNA]</scope>
    <source>
        <strain evidence="2 3">38D4</strain>
    </source>
</reference>
<name>A0A423JPF7_9PSED</name>
<evidence type="ECO:0000313" key="3">
    <source>
        <dbReference type="Proteomes" id="UP000286351"/>
    </source>
</evidence>
<dbReference type="GO" id="GO:0006355">
    <property type="term" value="P:regulation of DNA-templated transcription"/>
    <property type="evidence" value="ECO:0007669"/>
    <property type="project" value="InterPro"/>
</dbReference>